<evidence type="ECO:0000259" key="1">
    <source>
        <dbReference type="PROSITE" id="PS50209"/>
    </source>
</evidence>
<dbReference type="InterPro" id="IPR011029">
    <property type="entry name" value="DEATH-like_dom_sf"/>
</dbReference>
<feature type="non-terminal residue" evidence="2">
    <location>
        <position position="101"/>
    </location>
</feature>
<dbReference type="PROSITE" id="PS50209">
    <property type="entry name" value="CARD"/>
    <property type="match status" value="1"/>
</dbReference>
<keyword evidence="3" id="KW-1185">Reference proteome</keyword>
<dbReference type="CDD" id="cd01671">
    <property type="entry name" value="CARD"/>
    <property type="match status" value="1"/>
</dbReference>
<protein>
    <recommendedName>
        <fullName evidence="1">CARD domain-containing protein</fullName>
    </recommendedName>
</protein>
<evidence type="ECO:0000313" key="2">
    <source>
        <dbReference type="EMBL" id="GMT16777.1"/>
    </source>
</evidence>
<proteinExistence type="predicted"/>
<dbReference type="GO" id="GO:0042981">
    <property type="term" value="P:regulation of apoptotic process"/>
    <property type="evidence" value="ECO:0007669"/>
    <property type="project" value="InterPro"/>
</dbReference>
<dbReference type="Proteomes" id="UP001432322">
    <property type="component" value="Unassembled WGS sequence"/>
</dbReference>
<feature type="domain" description="CARD" evidence="1">
    <location>
        <begin position="1"/>
        <end position="92"/>
    </location>
</feature>
<dbReference type="InterPro" id="IPR001315">
    <property type="entry name" value="CARD"/>
</dbReference>
<name>A0AAV5VAU6_9BILA</name>
<reference evidence="2" key="1">
    <citation type="submission" date="2023-10" db="EMBL/GenBank/DDBJ databases">
        <title>Genome assembly of Pristionchus species.</title>
        <authorList>
            <person name="Yoshida K."/>
            <person name="Sommer R.J."/>
        </authorList>
    </citation>
    <scope>NUCLEOTIDE SEQUENCE</scope>
    <source>
        <strain evidence="2">RS5133</strain>
    </source>
</reference>
<sequence length="101" mass="11073">QMAGSMCPSHRNCLVRFGDSSLPPLFLDPILSYLEGHRVISAAKATEIRRSPTPRMLLMKSLTRQGATAFDAFFLSLVHSQQVHLAETLRPLVSPGVLATL</sequence>
<dbReference type="Gene3D" id="1.10.533.10">
    <property type="entry name" value="Death Domain, Fas"/>
    <property type="match status" value="1"/>
</dbReference>
<dbReference type="EMBL" id="BTSY01000002">
    <property type="protein sequence ID" value="GMT16777.1"/>
    <property type="molecule type" value="Genomic_DNA"/>
</dbReference>
<evidence type="ECO:0000313" key="3">
    <source>
        <dbReference type="Proteomes" id="UP001432322"/>
    </source>
</evidence>
<dbReference type="AlphaFoldDB" id="A0AAV5VAU6"/>
<comment type="caution">
    <text evidence="2">The sequence shown here is derived from an EMBL/GenBank/DDBJ whole genome shotgun (WGS) entry which is preliminary data.</text>
</comment>
<dbReference type="SUPFAM" id="SSF47986">
    <property type="entry name" value="DEATH domain"/>
    <property type="match status" value="1"/>
</dbReference>
<dbReference type="Pfam" id="PF00619">
    <property type="entry name" value="CARD"/>
    <property type="match status" value="1"/>
</dbReference>
<feature type="non-terminal residue" evidence="2">
    <location>
        <position position="1"/>
    </location>
</feature>
<organism evidence="2 3">
    <name type="scientific">Pristionchus fissidentatus</name>
    <dbReference type="NCBI Taxonomy" id="1538716"/>
    <lineage>
        <taxon>Eukaryota</taxon>
        <taxon>Metazoa</taxon>
        <taxon>Ecdysozoa</taxon>
        <taxon>Nematoda</taxon>
        <taxon>Chromadorea</taxon>
        <taxon>Rhabditida</taxon>
        <taxon>Rhabditina</taxon>
        <taxon>Diplogasteromorpha</taxon>
        <taxon>Diplogasteroidea</taxon>
        <taxon>Neodiplogasteridae</taxon>
        <taxon>Pristionchus</taxon>
    </lineage>
</organism>
<gene>
    <name evidence="2" type="ORF">PFISCL1PPCAC_8074</name>
</gene>
<accession>A0AAV5VAU6</accession>